<evidence type="ECO:0000313" key="2">
    <source>
        <dbReference type="Proteomes" id="UP000271974"/>
    </source>
</evidence>
<feature type="non-terminal residue" evidence="1">
    <location>
        <position position="118"/>
    </location>
</feature>
<proteinExistence type="predicted"/>
<organism evidence="1 2">
    <name type="scientific">Elysia chlorotica</name>
    <name type="common">Eastern emerald elysia</name>
    <name type="synonym">Sea slug</name>
    <dbReference type="NCBI Taxonomy" id="188477"/>
    <lineage>
        <taxon>Eukaryota</taxon>
        <taxon>Metazoa</taxon>
        <taxon>Spiralia</taxon>
        <taxon>Lophotrochozoa</taxon>
        <taxon>Mollusca</taxon>
        <taxon>Gastropoda</taxon>
        <taxon>Heterobranchia</taxon>
        <taxon>Euthyneura</taxon>
        <taxon>Panpulmonata</taxon>
        <taxon>Sacoglossa</taxon>
        <taxon>Placobranchoidea</taxon>
        <taxon>Plakobranchidae</taxon>
        <taxon>Elysia</taxon>
    </lineage>
</organism>
<keyword evidence="2" id="KW-1185">Reference proteome</keyword>
<reference evidence="1 2" key="1">
    <citation type="submission" date="2019-01" db="EMBL/GenBank/DDBJ databases">
        <title>A draft genome assembly of the solar-powered sea slug Elysia chlorotica.</title>
        <authorList>
            <person name="Cai H."/>
            <person name="Li Q."/>
            <person name="Fang X."/>
            <person name="Li J."/>
            <person name="Curtis N.E."/>
            <person name="Altenburger A."/>
            <person name="Shibata T."/>
            <person name="Feng M."/>
            <person name="Maeda T."/>
            <person name="Schwartz J.A."/>
            <person name="Shigenobu S."/>
            <person name="Lundholm N."/>
            <person name="Nishiyama T."/>
            <person name="Yang H."/>
            <person name="Hasebe M."/>
            <person name="Li S."/>
            <person name="Pierce S.K."/>
            <person name="Wang J."/>
        </authorList>
    </citation>
    <scope>NUCLEOTIDE SEQUENCE [LARGE SCALE GENOMIC DNA]</scope>
    <source>
        <strain evidence="1">EC2010</strain>
        <tissue evidence="1">Whole organism of an adult</tissue>
    </source>
</reference>
<name>A0A433T1I6_ELYCH</name>
<dbReference type="Proteomes" id="UP000271974">
    <property type="component" value="Unassembled WGS sequence"/>
</dbReference>
<sequence>ANDVLKPARQCDCILVLIDQLVNDPLGSRAVALQVIPQPRSLRLRALSIQVRIERERRAAEPIVDCRPISAASVRLVIISRRTLPPAAPAQEALQLCGESNQDLGRVRQSGTRLGHHE</sequence>
<evidence type="ECO:0000313" key="1">
    <source>
        <dbReference type="EMBL" id="RUS75394.1"/>
    </source>
</evidence>
<gene>
    <name evidence="1" type="ORF">EGW08_016833</name>
</gene>
<dbReference type="EMBL" id="RQTK01000745">
    <property type="protein sequence ID" value="RUS75394.1"/>
    <property type="molecule type" value="Genomic_DNA"/>
</dbReference>
<feature type="non-terminal residue" evidence="1">
    <location>
        <position position="1"/>
    </location>
</feature>
<accession>A0A433T1I6</accession>
<dbReference type="AlphaFoldDB" id="A0A433T1I6"/>
<protein>
    <submittedName>
        <fullName evidence="1">Uncharacterized protein</fullName>
    </submittedName>
</protein>
<comment type="caution">
    <text evidence="1">The sequence shown here is derived from an EMBL/GenBank/DDBJ whole genome shotgun (WGS) entry which is preliminary data.</text>
</comment>